<proteinExistence type="predicted"/>
<gene>
    <name evidence="1" type="ORF">G5I_09440</name>
</gene>
<accession>F4WU83</accession>
<dbReference type="EMBL" id="GL888353">
    <property type="protein sequence ID" value="EGI62251.1"/>
    <property type="molecule type" value="Genomic_DNA"/>
</dbReference>
<keyword evidence="2" id="KW-1185">Reference proteome</keyword>
<reference evidence="1" key="1">
    <citation type="submission" date="2011-02" db="EMBL/GenBank/DDBJ databases">
        <title>The genome of the leaf-cutting ant Acromyrmex echinatior suggests key adaptations to social evolution and fungus farming.</title>
        <authorList>
            <person name="Nygaard S."/>
            <person name="Zhang G."/>
        </authorList>
    </citation>
    <scope>NUCLEOTIDE SEQUENCE</scope>
</reference>
<dbReference type="Proteomes" id="UP000007755">
    <property type="component" value="Unassembled WGS sequence"/>
</dbReference>
<evidence type="ECO:0000313" key="1">
    <source>
        <dbReference type="EMBL" id="EGI62251.1"/>
    </source>
</evidence>
<sequence>MRIKNKSLFIAFKDKNLLDRWTSNLSQLKKPLTEYCFVYARWSHSYSACGNK</sequence>
<dbReference type="InParanoid" id="F4WU83"/>
<organism evidence="2">
    <name type="scientific">Acromyrmex echinatior</name>
    <name type="common">Panamanian leafcutter ant</name>
    <name type="synonym">Acromyrmex octospinosus echinatior</name>
    <dbReference type="NCBI Taxonomy" id="103372"/>
    <lineage>
        <taxon>Eukaryota</taxon>
        <taxon>Metazoa</taxon>
        <taxon>Ecdysozoa</taxon>
        <taxon>Arthropoda</taxon>
        <taxon>Hexapoda</taxon>
        <taxon>Insecta</taxon>
        <taxon>Pterygota</taxon>
        <taxon>Neoptera</taxon>
        <taxon>Endopterygota</taxon>
        <taxon>Hymenoptera</taxon>
        <taxon>Apocrita</taxon>
        <taxon>Aculeata</taxon>
        <taxon>Formicoidea</taxon>
        <taxon>Formicidae</taxon>
        <taxon>Myrmicinae</taxon>
        <taxon>Acromyrmex</taxon>
    </lineage>
</organism>
<evidence type="ECO:0000313" key="2">
    <source>
        <dbReference type="Proteomes" id="UP000007755"/>
    </source>
</evidence>
<protein>
    <submittedName>
        <fullName evidence="1">Uncharacterized protein</fullName>
    </submittedName>
</protein>
<name>F4WU83_ACREC</name>
<dbReference type="AlphaFoldDB" id="F4WU83"/>